<gene>
    <name evidence="2" type="ORF">PoB_005875700</name>
</gene>
<feature type="chain" id="PRO_5043966069" evidence="1">
    <location>
        <begin position="26"/>
        <end position="140"/>
    </location>
</feature>
<reference evidence="2 3" key="1">
    <citation type="journal article" date="2021" name="Elife">
        <title>Chloroplast acquisition without the gene transfer in kleptoplastic sea slugs, Plakobranchus ocellatus.</title>
        <authorList>
            <person name="Maeda T."/>
            <person name="Takahashi S."/>
            <person name="Yoshida T."/>
            <person name="Shimamura S."/>
            <person name="Takaki Y."/>
            <person name="Nagai Y."/>
            <person name="Toyoda A."/>
            <person name="Suzuki Y."/>
            <person name="Arimoto A."/>
            <person name="Ishii H."/>
            <person name="Satoh N."/>
            <person name="Nishiyama T."/>
            <person name="Hasebe M."/>
            <person name="Maruyama T."/>
            <person name="Minagawa J."/>
            <person name="Obokata J."/>
            <person name="Shigenobu S."/>
        </authorList>
    </citation>
    <scope>NUCLEOTIDE SEQUENCE [LARGE SCALE GENOMIC DNA]</scope>
</reference>
<keyword evidence="3" id="KW-1185">Reference proteome</keyword>
<dbReference type="Gene3D" id="3.10.100.10">
    <property type="entry name" value="Mannose-Binding Protein A, subunit A"/>
    <property type="match status" value="1"/>
</dbReference>
<evidence type="ECO:0000256" key="1">
    <source>
        <dbReference type="SAM" id="SignalP"/>
    </source>
</evidence>
<sequence length="140" mass="15889">MASWSRVYISVICVLLCAAICIVESKYIGQASMSRCDHDWRENFVTKTCIKVFHRLNSVRKNWHQARSECQRYGGDLVTILNENMTLFLHSTAAKTGTSLESELFGRVRKVRDSGCVIGNVPSFTMIDEFENISSTNWTA</sequence>
<evidence type="ECO:0000313" key="3">
    <source>
        <dbReference type="Proteomes" id="UP000735302"/>
    </source>
</evidence>
<keyword evidence="2" id="KW-0675">Receptor</keyword>
<dbReference type="AlphaFoldDB" id="A0AAV4CL82"/>
<dbReference type="CDD" id="cd00037">
    <property type="entry name" value="CLECT"/>
    <property type="match status" value="1"/>
</dbReference>
<comment type="caution">
    <text evidence="2">The sequence shown here is derived from an EMBL/GenBank/DDBJ whole genome shotgun (WGS) entry which is preliminary data.</text>
</comment>
<dbReference type="InterPro" id="IPR016187">
    <property type="entry name" value="CTDL_fold"/>
</dbReference>
<feature type="signal peptide" evidence="1">
    <location>
        <begin position="1"/>
        <end position="25"/>
    </location>
</feature>
<dbReference type="SUPFAM" id="SSF56436">
    <property type="entry name" value="C-type lectin-like"/>
    <property type="match status" value="1"/>
</dbReference>
<accession>A0AAV4CL82</accession>
<dbReference type="InterPro" id="IPR016186">
    <property type="entry name" value="C-type_lectin-like/link_sf"/>
</dbReference>
<protein>
    <submittedName>
        <fullName evidence="2">Macrophage mannose receptor 1</fullName>
    </submittedName>
</protein>
<dbReference type="EMBL" id="BLXT01006579">
    <property type="protein sequence ID" value="GFO32252.1"/>
    <property type="molecule type" value="Genomic_DNA"/>
</dbReference>
<dbReference type="Proteomes" id="UP000735302">
    <property type="component" value="Unassembled WGS sequence"/>
</dbReference>
<evidence type="ECO:0000313" key="2">
    <source>
        <dbReference type="EMBL" id="GFO32252.1"/>
    </source>
</evidence>
<organism evidence="2 3">
    <name type="scientific">Plakobranchus ocellatus</name>
    <dbReference type="NCBI Taxonomy" id="259542"/>
    <lineage>
        <taxon>Eukaryota</taxon>
        <taxon>Metazoa</taxon>
        <taxon>Spiralia</taxon>
        <taxon>Lophotrochozoa</taxon>
        <taxon>Mollusca</taxon>
        <taxon>Gastropoda</taxon>
        <taxon>Heterobranchia</taxon>
        <taxon>Euthyneura</taxon>
        <taxon>Panpulmonata</taxon>
        <taxon>Sacoglossa</taxon>
        <taxon>Placobranchoidea</taxon>
        <taxon>Plakobranchidae</taxon>
        <taxon>Plakobranchus</taxon>
    </lineage>
</organism>
<proteinExistence type="predicted"/>
<name>A0AAV4CL82_9GAST</name>
<keyword evidence="1" id="KW-0732">Signal</keyword>